<dbReference type="InterPro" id="IPR036526">
    <property type="entry name" value="C-N_Hydrolase_sf"/>
</dbReference>
<dbReference type="SUPFAM" id="SSF56317">
    <property type="entry name" value="Carbon-nitrogen hydrolase"/>
    <property type="match status" value="1"/>
</dbReference>
<feature type="domain" description="CN hydrolase" evidence="2">
    <location>
        <begin position="22"/>
        <end position="284"/>
    </location>
</feature>
<dbReference type="PANTHER" id="PTHR43674:SF16">
    <property type="entry name" value="CARBON-NITROGEN FAMILY, PUTATIVE (AFU_ORTHOLOGUE AFUA_5G02350)-RELATED"/>
    <property type="match status" value="1"/>
</dbReference>
<dbReference type="Pfam" id="PF00795">
    <property type="entry name" value="CN_hydrolase"/>
    <property type="match status" value="1"/>
</dbReference>
<reference evidence="3" key="1">
    <citation type="journal article" date="2014" name="Int. J. Syst. Evol. Microbiol.">
        <title>Complete genome sequence of Corynebacterium casei LMG S-19264T (=DSM 44701T), isolated from a smear-ripened cheese.</title>
        <authorList>
            <consortium name="US DOE Joint Genome Institute (JGI-PGF)"/>
            <person name="Walter F."/>
            <person name="Albersmeier A."/>
            <person name="Kalinowski J."/>
            <person name="Ruckert C."/>
        </authorList>
    </citation>
    <scope>NUCLEOTIDE SEQUENCE</scope>
    <source>
        <strain evidence="3">JCM 19831</strain>
    </source>
</reference>
<accession>A0A917X039</accession>
<keyword evidence="1" id="KW-0378">Hydrolase</keyword>
<dbReference type="RefSeq" id="WP_190252764.1">
    <property type="nucleotide sequence ID" value="NZ_BMPI01000028.1"/>
</dbReference>
<evidence type="ECO:0000256" key="1">
    <source>
        <dbReference type="ARBA" id="ARBA00022801"/>
    </source>
</evidence>
<organism evidence="3 4">
    <name type="scientific">Dactylosporangium sucinum</name>
    <dbReference type="NCBI Taxonomy" id="1424081"/>
    <lineage>
        <taxon>Bacteria</taxon>
        <taxon>Bacillati</taxon>
        <taxon>Actinomycetota</taxon>
        <taxon>Actinomycetes</taxon>
        <taxon>Micromonosporales</taxon>
        <taxon>Micromonosporaceae</taxon>
        <taxon>Dactylosporangium</taxon>
    </lineage>
</organism>
<evidence type="ECO:0000313" key="4">
    <source>
        <dbReference type="Proteomes" id="UP000642070"/>
    </source>
</evidence>
<dbReference type="InterPro" id="IPR003010">
    <property type="entry name" value="C-N_Hydrolase"/>
</dbReference>
<evidence type="ECO:0000259" key="2">
    <source>
        <dbReference type="PROSITE" id="PS50263"/>
    </source>
</evidence>
<dbReference type="GO" id="GO:0016811">
    <property type="term" value="F:hydrolase activity, acting on carbon-nitrogen (but not peptide) bonds, in linear amides"/>
    <property type="evidence" value="ECO:0007669"/>
    <property type="project" value="TreeGrafter"/>
</dbReference>
<dbReference type="AlphaFoldDB" id="A0A917X039"/>
<proteinExistence type="predicted"/>
<dbReference type="InterPro" id="IPR050345">
    <property type="entry name" value="Aliph_Amidase/BUP"/>
</dbReference>
<name>A0A917X039_9ACTN</name>
<comment type="caution">
    <text evidence="3">The sequence shown here is derived from an EMBL/GenBank/DDBJ whole genome shotgun (WGS) entry which is preliminary data.</text>
</comment>
<dbReference type="EMBL" id="BMPI01000028">
    <property type="protein sequence ID" value="GGM45720.1"/>
    <property type="molecule type" value="Genomic_DNA"/>
</dbReference>
<reference evidence="3" key="2">
    <citation type="submission" date="2020-09" db="EMBL/GenBank/DDBJ databases">
        <authorList>
            <person name="Sun Q."/>
            <person name="Ohkuma M."/>
        </authorList>
    </citation>
    <scope>NUCLEOTIDE SEQUENCE</scope>
    <source>
        <strain evidence="3">JCM 19831</strain>
    </source>
</reference>
<evidence type="ECO:0000313" key="3">
    <source>
        <dbReference type="EMBL" id="GGM45720.1"/>
    </source>
</evidence>
<dbReference type="PANTHER" id="PTHR43674">
    <property type="entry name" value="NITRILASE C965.09-RELATED"/>
    <property type="match status" value="1"/>
</dbReference>
<gene>
    <name evidence="3" type="ORF">GCM10007977_054220</name>
</gene>
<sequence length="346" mass="38164">MNDIDIAGNGGYSTVELAKDEWTLGVVQSRVHPSANDAEQKANLAHMLHLIDNAFHYGHGPDFLMFHEFPISGWDSWTRSEAERRAIEVPGPETEQISAKARQYGCYISFGAYVKDPDWPGHLLSVTTLIGPDGQILAKHWKARNVKGVFPGFELFTTTVHDVLDEYIERYGADAVLPVARTPLGNISMSSTQLEPELYRALAMKGAELVLRTVTGSFYEVDVRSTALHNGIYCAVANNSLLLPEGPFFQDTGAGGSAIYGPDGEALAGPADKFETLLTARIPIRRFRARHRQPNIHLELARPVFDRYVGRYEPNLFSSYQPDSLADAAAYLADKSRWAAAPRTAG</sequence>
<dbReference type="Proteomes" id="UP000642070">
    <property type="component" value="Unassembled WGS sequence"/>
</dbReference>
<dbReference type="Gene3D" id="3.60.110.10">
    <property type="entry name" value="Carbon-nitrogen hydrolase"/>
    <property type="match status" value="1"/>
</dbReference>
<keyword evidence="4" id="KW-1185">Reference proteome</keyword>
<protein>
    <recommendedName>
        <fullName evidence="2">CN hydrolase domain-containing protein</fullName>
    </recommendedName>
</protein>
<dbReference type="PROSITE" id="PS50263">
    <property type="entry name" value="CN_HYDROLASE"/>
    <property type="match status" value="1"/>
</dbReference>